<sequence length="255" mass="28760">MVPDMEDRSYELLNYYLSRTALSMFNGSTESNPFVDQLVPLSFANKFILQLILSQSASHRAIAENDTKDLAQKDYIMSLRLFQNAINDYVDGREQSPLWVAMGALIMCFTETAKGDINGVIFNHLKATGPLLTELVVNPKFALRDDLKAFILEYYVYTASMSMISVDPTFYESPSIRPELEYQAQLLANSGYTGPLCGCWLPLLLLIPRIFELGRRSMTIDTKPPFPTADDFITFSLLQSQILAFIPPAPPILYQ</sequence>
<comment type="subcellular location">
    <subcellularLocation>
        <location evidence="1">Nucleus</location>
    </subcellularLocation>
</comment>
<dbReference type="eggNOG" id="ENOG502SM8S">
    <property type="taxonomic scope" value="Eukaryota"/>
</dbReference>
<dbReference type="PANTHER" id="PTHR37534:SF43">
    <property type="entry name" value="FINGER DOMAIN PROTEIN, PUTATIVE (AFU_ORTHOLOGUE AFUA_1G01850)-RELATED"/>
    <property type="match status" value="1"/>
</dbReference>
<name>M7T1V2_EUTLA</name>
<dbReference type="GO" id="GO:0045944">
    <property type="term" value="P:positive regulation of transcription by RNA polymerase II"/>
    <property type="evidence" value="ECO:0007669"/>
    <property type="project" value="TreeGrafter"/>
</dbReference>
<evidence type="ECO:0000256" key="1">
    <source>
        <dbReference type="ARBA" id="ARBA00004123"/>
    </source>
</evidence>
<protein>
    <submittedName>
        <fullName evidence="3">Putative c6 transcription factor protein</fullName>
    </submittedName>
</protein>
<gene>
    <name evidence="3" type="ORF">UCREL1_2127</name>
</gene>
<reference evidence="4" key="1">
    <citation type="journal article" date="2013" name="Genome Announc.">
        <title>Draft genome sequence of the grapevine dieback fungus Eutypa lata UCR-EL1.</title>
        <authorList>
            <person name="Blanco-Ulate B."/>
            <person name="Rolshausen P.E."/>
            <person name="Cantu D."/>
        </authorList>
    </citation>
    <scope>NUCLEOTIDE SEQUENCE [LARGE SCALE GENOMIC DNA]</scope>
    <source>
        <strain evidence="4">UCR-EL1</strain>
    </source>
</reference>
<dbReference type="Pfam" id="PF11951">
    <property type="entry name" value="Fungal_trans_2"/>
    <property type="match status" value="1"/>
</dbReference>
<accession>M7T1V2</accession>
<evidence type="ECO:0000256" key="2">
    <source>
        <dbReference type="ARBA" id="ARBA00023242"/>
    </source>
</evidence>
<dbReference type="AlphaFoldDB" id="M7T1V2"/>
<proteinExistence type="predicted"/>
<dbReference type="OrthoDB" id="1919336at2759"/>
<dbReference type="InterPro" id="IPR021858">
    <property type="entry name" value="Fun_TF"/>
</dbReference>
<dbReference type="EMBL" id="KB705773">
    <property type="protein sequence ID" value="EMR70828.1"/>
    <property type="molecule type" value="Genomic_DNA"/>
</dbReference>
<dbReference type="PANTHER" id="PTHR37534">
    <property type="entry name" value="TRANSCRIPTIONAL ACTIVATOR PROTEIN UGA3"/>
    <property type="match status" value="1"/>
</dbReference>
<evidence type="ECO:0000313" key="3">
    <source>
        <dbReference type="EMBL" id="EMR70828.1"/>
    </source>
</evidence>
<organism evidence="3 4">
    <name type="scientific">Eutypa lata (strain UCR-EL1)</name>
    <name type="common">Grapevine dieback disease fungus</name>
    <name type="synonym">Eutypa armeniacae</name>
    <dbReference type="NCBI Taxonomy" id="1287681"/>
    <lineage>
        <taxon>Eukaryota</taxon>
        <taxon>Fungi</taxon>
        <taxon>Dikarya</taxon>
        <taxon>Ascomycota</taxon>
        <taxon>Pezizomycotina</taxon>
        <taxon>Sordariomycetes</taxon>
        <taxon>Xylariomycetidae</taxon>
        <taxon>Xylariales</taxon>
        <taxon>Diatrypaceae</taxon>
        <taxon>Eutypa</taxon>
    </lineage>
</organism>
<dbReference type="STRING" id="1287681.M7T1V2"/>
<dbReference type="GO" id="GO:0005634">
    <property type="term" value="C:nucleus"/>
    <property type="evidence" value="ECO:0007669"/>
    <property type="project" value="UniProtKB-SubCell"/>
</dbReference>
<keyword evidence="2" id="KW-0539">Nucleus</keyword>
<dbReference type="GO" id="GO:0003700">
    <property type="term" value="F:DNA-binding transcription factor activity"/>
    <property type="evidence" value="ECO:0007669"/>
    <property type="project" value="TreeGrafter"/>
</dbReference>
<keyword evidence="4" id="KW-1185">Reference proteome</keyword>
<dbReference type="KEGG" id="ela:UCREL1_2127"/>
<dbReference type="OMA" id="KAFILEY"/>
<dbReference type="HOGENOM" id="CLU_1090016_0_0_1"/>
<dbReference type="GO" id="GO:0000976">
    <property type="term" value="F:transcription cis-regulatory region binding"/>
    <property type="evidence" value="ECO:0007669"/>
    <property type="project" value="TreeGrafter"/>
</dbReference>
<evidence type="ECO:0000313" key="4">
    <source>
        <dbReference type="Proteomes" id="UP000012174"/>
    </source>
</evidence>
<dbReference type="Proteomes" id="UP000012174">
    <property type="component" value="Unassembled WGS sequence"/>
</dbReference>